<proteinExistence type="predicted"/>
<keyword evidence="2" id="KW-1185">Reference proteome</keyword>
<protein>
    <submittedName>
        <fullName evidence="1">Uncharacterized protein</fullName>
    </submittedName>
</protein>
<evidence type="ECO:0000313" key="1">
    <source>
        <dbReference type="EMBL" id="AQZ94473.1"/>
    </source>
</evidence>
<accession>A0A1V0B3F7</accession>
<dbReference type="STRING" id="1931241.BVH74_06775"/>
<reference evidence="1 2" key="1">
    <citation type="submission" date="2017-03" db="EMBL/GenBank/DDBJ databases">
        <title>Complete genome sequence of the novel DNRA strain Pseudomonas sp. S-6-2 isolated from Chinese polluted river sediment. Journal of Biotechnology.</title>
        <authorList>
            <person name="Li J."/>
            <person name="Xiang F."/>
            <person name="Wang L."/>
            <person name="Xi L."/>
            <person name="Liu J."/>
        </authorList>
    </citation>
    <scope>NUCLEOTIDE SEQUENCE [LARGE SCALE GENOMIC DNA]</scope>
    <source>
        <strain evidence="1 2">S-6-2</strain>
    </source>
</reference>
<organism evidence="1 2">
    <name type="scientific">Halopseudomonas phragmitis</name>
    <dbReference type="NCBI Taxonomy" id="1931241"/>
    <lineage>
        <taxon>Bacteria</taxon>
        <taxon>Pseudomonadati</taxon>
        <taxon>Pseudomonadota</taxon>
        <taxon>Gammaproteobacteria</taxon>
        <taxon>Pseudomonadales</taxon>
        <taxon>Pseudomonadaceae</taxon>
        <taxon>Halopseudomonas</taxon>
    </lineage>
</organism>
<dbReference type="KEGG" id="ppha:BVH74_06775"/>
<dbReference type="Proteomes" id="UP000243488">
    <property type="component" value="Chromosome"/>
</dbReference>
<name>A0A1V0B3F7_9GAMM</name>
<evidence type="ECO:0000313" key="2">
    <source>
        <dbReference type="Proteomes" id="UP000243488"/>
    </source>
</evidence>
<sequence>MGARLNRPLSLVQVQKLIFICFIGIYKHWLHFAPCSRARLHRPYPIVKIRIVGHGACLMGLYQGF</sequence>
<dbReference type="AlphaFoldDB" id="A0A1V0B3F7"/>
<gene>
    <name evidence="1" type="ORF">BVH74_06775</name>
</gene>
<dbReference type="EMBL" id="CP020100">
    <property type="protein sequence ID" value="AQZ94473.1"/>
    <property type="molecule type" value="Genomic_DNA"/>
</dbReference>